<dbReference type="EMBL" id="JACHEN010000013">
    <property type="protein sequence ID" value="MBB6216266.1"/>
    <property type="molecule type" value="Genomic_DNA"/>
</dbReference>
<evidence type="ECO:0000256" key="2">
    <source>
        <dbReference type="ARBA" id="ARBA00022801"/>
    </source>
</evidence>
<dbReference type="PANTHER" id="PTHR43046">
    <property type="entry name" value="GDP-MANNOSE MANNOSYL HYDROLASE"/>
    <property type="match status" value="1"/>
</dbReference>
<reference evidence="4 5" key="1">
    <citation type="submission" date="2020-08" db="EMBL/GenBank/DDBJ databases">
        <title>Genomic Encyclopedia of Type Strains, Phase IV (KMG-IV): sequencing the most valuable type-strain genomes for metagenomic binning, comparative biology and taxonomic classification.</title>
        <authorList>
            <person name="Goeker M."/>
        </authorList>
    </citation>
    <scope>NUCLEOTIDE SEQUENCE [LARGE SCALE GENOMIC DNA]</scope>
    <source>
        <strain evidence="4 5">DSM 103526</strain>
    </source>
</reference>
<keyword evidence="2" id="KW-0378">Hydrolase</keyword>
<dbReference type="PRINTS" id="PR00502">
    <property type="entry name" value="NUDIXFAMILY"/>
</dbReference>
<dbReference type="Proteomes" id="UP000579281">
    <property type="component" value="Unassembled WGS sequence"/>
</dbReference>
<dbReference type="PANTHER" id="PTHR43046:SF14">
    <property type="entry name" value="MUTT_NUDIX FAMILY PROTEIN"/>
    <property type="match status" value="1"/>
</dbReference>
<dbReference type="GO" id="GO:0016787">
    <property type="term" value="F:hydrolase activity"/>
    <property type="evidence" value="ECO:0007669"/>
    <property type="project" value="UniProtKB-KW"/>
</dbReference>
<protein>
    <submittedName>
        <fullName evidence="4">ADP-ribose pyrophosphatase YjhB (NUDIX family)</fullName>
    </submittedName>
</protein>
<dbReference type="InterPro" id="IPR015797">
    <property type="entry name" value="NUDIX_hydrolase-like_dom_sf"/>
</dbReference>
<evidence type="ECO:0000313" key="4">
    <source>
        <dbReference type="EMBL" id="MBB6216266.1"/>
    </source>
</evidence>
<sequence length="158" mass="18092">MDNHNFIGVGGLLYHHNQYLLVKHTYGEYKGQWILPGGHVNPGEHIDDAIVREFKEETALDVHPRSVLALRSRKRSDTSLDCYIIFLLEYLDGQPASDNLENDAARFFCLEEINSMDNIIELSKIIINEFHAATLKVLEKSTTYSPQGMDPETLRLYL</sequence>
<dbReference type="SUPFAM" id="SSF55811">
    <property type="entry name" value="Nudix"/>
    <property type="match status" value="1"/>
</dbReference>
<name>A0A841KRS8_9FIRM</name>
<dbReference type="Gene3D" id="3.90.79.10">
    <property type="entry name" value="Nucleoside Triphosphate Pyrophosphohydrolase"/>
    <property type="match status" value="1"/>
</dbReference>
<organism evidence="4 5">
    <name type="scientific">Anaerosolibacter carboniphilus</name>
    <dbReference type="NCBI Taxonomy" id="1417629"/>
    <lineage>
        <taxon>Bacteria</taxon>
        <taxon>Bacillati</taxon>
        <taxon>Bacillota</taxon>
        <taxon>Clostridia</taxon>
        <taxon>Peptostreptococcales</taxon>
        <taxon>Thermotaleaceae</taxon>
        <taxon>Anaerosolibacter</taxon>
    </lineage>
</organism>
<keyword evidence="5" id="KW-1185">Reference proteome</keyword>
<evidence type="ECO:0000313" key="5">
    <source>
        <dbReference type="Proteomes" id="UP000579281"/>
    </source>
</evidence>
<comment type="caution">
    <text evidence="4">The sequence shown here is derived from an EMBL/GenBank/DDBJ whole genome shotgun (WGS) entry which is preliminary data.</text>
</comment>
<dbReference type="RefSeq" id="WP_184310801.1">
    <property type="nucleotide sequence ID" value="NZ_JACHEN010000013.1"/>
</dbReference>
<gene>
    <name evidence="4" type="ORF">HNQ80_002365</name>
</gene>
<proteinExistence type="predicted"/>
<dbReference type="AlphaFoldDB" id="A0A841KRS8"/>
<dbReference type="InterPro" id="IPR000086">
    <property type="entry name" value="NUDIX_hydrolase_dom"/>
</dbReference>
<feature type="domain" description="Nudix hydrolase" evidence="3">
    <location>
        <begin position="4"/>
        <end position="130"/>
    </location>
</feature>
<dbReference type="PROSITE" id="PS51462">
    <property type="entry name" value="NUDIX"/>
    <property type="match status" value="1"/>
</dbReference>
<dbReference type="InterPro" id="IPR020476">
    <property type="entry name" value="Nudix_hydrolase"/>
</dbReference>
<dbReference type="Pfam" id="PF00293">
    <property type="entry name" value="NUDIX"/>
    <property type="match status" value="1"/>
</dbReference>
<comment type="cofactor">
    <cofactor evidence="1">
        <name>Mg(2+)</name>
        <dbReference type="ChEBI" id="CHEBI:18420"/>
    </cofactor>
</comment>
<evidence type="ECO:0000256" key="1">
    <source>
        <dbReference type="ARBA" id="ARBA00001946"/>
    </source>
</evidence>
<accession>A0A841KRS8</accession>
<evidence type="ECO:0000259" key="3">
    <source>
        <dbReference type="PROSITE" id="PS51462"/>
    </source>
</evidence>